<dbReference type="InterPro" id="IPR017930">
    <property type="entry name" value="Myb_dom"/>
</dbReference>
<dbReference type="AlphaFoldDB" id="A0AAV6I894"/>
<evidence type="ECO:0000313" key="7">
    <source>
        <dbReference type="EMBL" id="KAG5523569.1"/>
    </source>
</evidence>
<dbReference type="EMBL" id="JACTNZ010000012">
    <property type="protein sequence ID" value="KAG5523569.1"/>
    <property type="molecule type" value="Genomic_DNA"/>
</dbReference>
<evidence type="ECO:0000256" key="3">
    <source>
        <dbReference type="ARBA" id="ARBA00023242"/>
    </source>
</evidence>
<dbReference type="PANTHER" id="PTHR47999:SF124">
    <property type="entry name" value="MYB TRANSCRIPTION FACTOR 42"/>
    <property type="match status" value="1"/>
</dbReference>
<protein>
    <submittedName>
        <fullName evidence="7">Uncharacterized protein</fullName>
    </submittedName>
</protein>
<organism evidence="7 8">
    <name type="scientific">Rhododendron griersonianum</name>
    <dbReference type="NCBI Taxonomy" id="479676"/>
    <lineage>
        <taxon>Eukaryota</taxon>
        <taxon>Viridiplantae</taxon>
        <taxon>Streptophyta</taxon>
        <taxon>Embryophyta</taxon>
        <taxon>Tracheophyta</taxon>
        <taxon>Spermatophyta</taxon>
        <taxon>Magnoliopsida</taxon>
        <taxon>eudicotyledons</taxon>
        <taxon>Gunneridae</taxon>
        <taxon>Pentapetalae</taxon>
        <taxon>asterids</taxon>
        <taxon>Ericales</taxon>
        <taxon>Ericaceae</taxon>
        <taxon>Ericoideae</taxon>
        <taxon>Rhodoreae</taxon>
        <taxon>Rhododendron</taxon>
    </lineage>
</organism>
<evidence type="ECO:0000256" key="1">
    <source>
        <dbReference type="ARBA" id="ARBA00004123"/>
    </source>
</evidence>
<dbReference type="Pfam" id="PF00249">
    <property type="entry name" value="Myb_DNA-binding"/>
    <property type="match status" value="1"/>
</dbReference>
<name>A0AAV6I894_9ERIC</name>
<keyword evidence="3" id="KW-0539">Nucleus</keyword>
<evidence type="ECO:0000259" key="5">
    <source>
        <dbReference type="PROSITE" id="PS50090"/>
    </source>
</evidence>
<dbReference type="PROSITE" id="PS51294">
    <property type="entry name" value="HTH_MYB"/>
    <property type="match status" value="1"/>
</dbReference>
<sequence>MGRSPCCAKEGLNRGAWTAMEDKILTEWSLIAGRLPGRTDNEIKNYWNTNIGKKFVQAHPSPTSNRKASNQSKEKSQPPQPRIGSGVVRTKASRCTKVFIRPEPQNSTDHQQLLLEPKPVLGGGPTIHGSDCVGVAAGPDPLDDISPFLISAKDDPSDFIVDFEMDDKFLSDFLNTDFPSLCDEDVETNYTSSSSLNSSPTDLFSTDSVKARFSDEMFNNSDLQSMTSLLGVEWLQE</sequence>
<evidence type="ECO:0000259" key="6">
    <source>
        <dbReference type="PROSITE" id="PS51294"/>
    </source>
</evidence>
<accession>A0AAV6I894</accession>
<dbReference type="CDD" id="cd00167">
    <property type="entry name" value="SANT"/>
    <property type="match status" value="1"/>
</dbReference>
<dbReference type="SUPFAM" id="SSF46689">
    <property type="entry name" value="Homeodomain-like"/>
    <property type="match status" value="1"/>
</dbReference>
<feature type="domain" description="Myb-like" evidence="5">
    <location>
        <begin position="9"/>
        <end position="51"/>
    </location>
</feature>
<feature type="region of interest" description="Disordered" evidence="4">
    <location>
        <begin position="54"/>
        <end position="88"/>
    </location>
</feature>
<gene>
    <name evidence="7" type="ORF">RHGRI_035392</name>
</gene>
<dbReference type="SMART" id="SM00717">
    <property type="entry name" value="SANT"/>
    <property type="match status" value="1"/>
</dbReference>
<dbReference type="PANTHER" id="PTHR47999">
    <property type="entry name" value="TRANSCRIPTION FACTOR MYB8-RELATED-RELATED"/>
    <property type="match status" value="1"/>
</dbReference>
<feature type="domain" description="HTH myb-type" evidence="6">
    <location>
        <begin position="9"/>
        <end position="55"/>
    </location>
</feature>
<dbReference type="InterPro" id="IPR009057">
    <property type="entry name" value="Homeodomain-like_sf"/>
</dbReference>
<evidence type="ECO:0000313" key="8">
    <source>
        <dbReference type="Proteomes" id="UP000823749"/>
    </source>
</evidence>
<dbReference type="GO" id="GO:0005634">
    <property type="term" value="C:nucleus"/>
    <property type="evidence" value="ECO:0007669"/>
    <property type="project" value="UniProtKB-SubCell"/>
</dbReference>
<keyword evidence="8" id="KW-1185">Reference proteome</keyword>
<comment type="subcellular location">
    <subcellularLocation>
        <location evidence="1">Nucleus</location>
    </subcellularLocation>
</comment>
<dbReference type="InterPro" id="IPR015495">
    <property type="entry name" value="Myb_TF_plants"/>
</dbReference>
<dbReference type="InterPro" id="IPR001005">
    <property type="entry name" value="SANT/Myb"/>
</dbReference>
<dbReference type="GO" id="GO:0003677">
    <property type="term" value="F:DNA binding"/>
    <property type="evidence" value="ECO:0007669"/>
    <property type="project" value="UniProtKB-KW"/>
</dbReference>
<keyword evidence="2" id="KW-0238">DNA-binding</keyword>
<feature type="compositionally biased region" description="Polar residues" evidence="4">
    <location>
        <begin position="60"/>
        <end position="71"/>
    </location>
</feature>
<comment type="caution">
    <text evidence="7">The sequence shown here is derived from an EMBL/GenBank/DDBJ whole genome shotgun (WGS) entry which is preliminary data.</text>
</comment>
<dbReference type="PROSITE" id="PS50090">
    <property type="entry name" value="MYB_LIKE"/>
    <property type="match status" value="1"/>
</dbReference>
<dbReference type="Gene3D" id="1.10.10.60">
    <property type="entry name" value="Homeodomain-like"/>
    <property type="match status" value="1"/>
</dbReference>
<evidence type="ECO:0000256" key="2">
    <source>
        <dbReference type="ARBA" id="ARBA00023125"/>
    </source>
</evidence>
<dbReference type="Proteomes" id="UP000823749">
    <property type="component" value="Chromosome 12"/>
</dbReference>
<proteinExistence type="predicted"/>
<reference evidence="7" key="1">
    <citation type="submission" date="2020-08" db="EMBL/GenBank/DDBJ databases">
        <title>Plant Genome Project.</title>
        <authorList>
            <person name="Zhang R.-G."/>
        </authorList>
    </citation>
    <scope>NUCLEOTIDE SEQUENCE</scope>
    <source>
        <strain evidence="7">WSP0</strain>
        <tissue evidence="7">Leaf</tissue>
    </source>
</reference>
<evidence type="ECO:0000256" key="4">
    <source>
        <dbReference type="SAM" id="MobiDB-lite"/>
    </source>
</evidence>